<dbReference type="PANTHER" id="PTHR30472">
    <property type="entry name" value="FERRIC ENTEROBACTIN TRANSPORT SYSTEM PERMEASE PROTEIN"/>
    <property type="match status" value="1"/>
</dbReference>
<keyword evidence="7 8" id="KW-0472">Membrane</keyword>
<dbReference type="GO" id="GO:0033214">
    <property type="term" value="P:siderophore-iron import into cell"/>
    <property type="evidence" value="ECO:0007669"/>
    <property type="project" value="TreeGrafter"/>
</dbReference>
<gene>
    <name evidence="9" type="ORF">BHF68_00080</name>
</gene>
<keyword evidence="6 8" id="KW-1133">Transmembrane helix</keyword>
<dbReference type="FunFam" id="1.10.3470.10:FF:000001">
    <property type="entry name" value="Vitamin B12 ABC transporter permease BtuC"/>
    <property type="match status" value="1"/>
</dbReference>
<feature type="transmembrane region" description="Helical" evidence="8">
    <location>
        <begin position="197"/>
        <end position="216"/>
    </location>
</feature>
<feature type="transmembrane region" description="Helical" evidence="8">
    <location>
        <begin position="86"/>
        <end position="103"/>
    </location>
</feature>
<feature type="transmembrane region" description="Helical" evidence="8">
    <location>
        <begin position="223"/>
        <end position="244"/>
    </location>
</feature>
<dbReference type="SUPFAM" id="SSF81345">
    <property type="entry name" value="ABC transporter involved in vitamin B12 uptake, BtuC"/>
    <property type="match status" value="1"/>
</dbReference>
<reference evidence="9 10" key="1">
    <citation type="submission" date="2016-09" db="EMBL/GenBank/DDBJ databases">
        <title>Draft genome sequence for the type strain of Desulfuribacillus alkaliarsenatis AHT28, an obligately anaerobic, sulfidogenic bacterium isolated from Russian soda lake sediments.</title>
        <authorList>
            <person name="Abin C.A."/>
            <person name="Hollibaugh J.T."/>
        </authorList>
    </citation>
    <scope>NUCLEOTIDE SEQUENCE [LARGE SCALE GENOMIC DNA]</scope>
    <source>
        <strain evidence="9 10">AHT28</strain>
    </source>
</reference>
<proteinExistence type="inferred from homology"/>
<dbReference type="RefSeq" id="WP_069641618.1">
    <property type="nucleotide sequence ID" value="NZ_MIJE01000001.1"/>
</dbReference>
<evidence type="ECO:0000313" key="10">
    <source>
        <dbReference type="Proteomes" id="UP000094296"/>
    </source>
</evidence>
<dbReference type="Pfam" id="PF01032">
    <property type="entry name" value="FecCD"/>
    <property type="match status" value="1"/>
</dbReference>
<comment type="subcellular location">
    <subcellularLocation>
        <location evidence="1">Cell membrane</location>
        <topology evidence="1">Multi-pass membrane protein</topology>
    </subcellularLocation>
</comment>
<dbReference type="GO" id="GO:0005886">
    <property type="term" value="C:plasma membrane"/>
    <property type="evidence" value="ECO:0007669"/>
    <property type="project" value="UniProtKB-SubCell"/>
</dbReference>
<name>A0A1E5G4M6_9FIRM</name>
<organism evidence="9 10">
    <name type="scientific">Desulfuribacillus alkaliarsenatis</name>
    <dbReference type="NCBI Taxonomy" id="766136"/>
    <lineage>
        <taxon>Bacteria</taxon>
        <taxon>Bacillati</taxon>
        <taxon>Bacillota</taxon>
        <taxon>Desulfuribacillia</taxon>
        <taxon>Desulfuribacillales</taxon>
        <taxon>Desulfuribacillaceae</taxon>
        <taxon>Desulfuribacillus</taxon>
    </lineage>
</organism>
<protein>
    <submittedName>
        <fullName evidence="9">Ferrichrome ABC transporter permease</fullName>
    </submittedName>
</protein>
<feature type="transmembrane region" description="Helical" evidence="8">
    <location>
        <begin position="336"/>
        <end position="352"/>
    </location>
</feature>
<dbReference type="InterPro" id="IPR000522">
    <property type="entry name" value="ABC_transptr_permease_BtuC"/>
</dbReference>
<dbReference type="EMBL" id="MIJE01000001">
    <property type="protein sequence ID" value="OEF98126.1"/>
    <property type="molecule type" value="Genomic_DNA"/>
</dbReference>
<evidence type="ECO:0000256" key="4">
    <source>
        <dbReference type="ARBA" id="ARBA00022475"/>
    </source>
</evidence>
<keyword evidence="5 8" id="KW-0812">Transmembrane</keyword>
<accession>A0A1E5G4M6</accession>
<evidence type="ECO:0000256" key="7">
    <source>
        <dbReference type="ARBA" id="ARBA00023136"/>
    </source>
</evidence>
<dbReference type="OrthoDB" id="9811721at2"/>
<feature type="transmembrane region" description="Helical" evidence="8">
    <location>
        <begin position="303"/>
        <end position="324"/>
    </location>
</feature>
<evidence type="ECO:0000256" key="6">
    <source>
        <dbReference type="ARBA" id="ARBA00022989"/>
    </source>
</evidence>
<evidence type="ECO:0000256" key="1">
    <source>
        <dbReference type="ARBA" id="ARBA00004651"/>
    </source>
</evidence>
<feature type="transmembrane region" description="Helical" evidence="8">
    <location>
        <begin position="115"/>
        <end position="134"/>
    </location>
</feature>
<keyword evidence="3" id="KW-0813">Transport</keyword>
<dbReference type="PANTHER" id="PTHR30472:SF58">
    <property type="entry name" value="IRON(3+)-HYDROXAMATE IMPORT SYSTEM PERMEASE PROTEIN FHUB"/>
    <property type="match status" value="1"/>
</dbReference>
<dbReference type="STRING" id="766136.BHF68_00080"/>
<feature type="transmembrane region" description="Helical" evidence="8">
    <location>
        <begin position="264"/>
        <end position="291"/>
    </location>
</feature>
<feature type="transmembrane region" description="Helical" evidence="8">
    <location>
        <begin position="32"/>
        <end position="54"/>
    </location>
</feature>
<evidence type="ECO:0000256" key="8">
    <source>
        <dbReference type="SAM" id="Phobius"/>
    </source>
</evidence>
<keyword evidence="10" id="KW-1185">Reference proteome</keyword>
<dbReference type="Gene3D" id="1.10.3470.10">
    <property type="entry name" value="ABC transporter involved in vitamin B12 uptake, BtuC"/>
    <property type="match status" value="1"/>
</dbReference>
<evidence type="ECO:0000256" key="3">
    <source>
        <dbReference type="ARBA" id="ARBA00022448"/>
    </source>
</evidence>
<evidence type="ECO:0000256" key="2">
    <source>
        <dbReference type="ARBA" id="ARBA00007935"/>
    </source>
</evidence>
<evidence type="ECO:0000256" key="5">
    <source>
        <dbReference type="ARBA" id="ARBA00022692"/>
    </source>
</evidence>
<evidence type="ECO:0000313" key="9">
    <source>
        <dbReference type="EMBL" id="OEF98126.1"/>
    </source>
</evidence>
<keyword evidence="4" id="KW-1003">Cell membrane</keyword>
<comment type="caution">
    <text evidence="9">The sequence shown here is derived from an EMBL/GenBank/DDBJ whole genome shotgun (WGS) entry which is preliminary data.</text>
</comment>
<dbReference type="Proteomes" id="UP000094296">
    <property type="component" value="Unassembled WGS sequence"/>
</dbReference>
<dbReference type="AlphaFoldDB" id="A0A1E5G4M6"/>
<dbReference type="CDD" id="cd06550">
    <property type="entry name" value="TM_ABC_iron-siderophores_like"/>
    <property type="match status" value="1"/>
</dbReference>
<feature type="transmembrane region" description="Helical" evidence="8">
    <location>
        <begin position="140"/>
        <end position="161"/>
    </location>
</feature>
<sequence length="360" mass="38329">MGVPLIANKDGEIKQTLFNKEKNKNRTFQRTLLIILSLIGIVVGMLASIMVGAADIDVRTVVQSIVSYDETNVKHYTVMELRLPRAVMAFFIGACFAVAGAIMQGVTRNPLASPGLMGVSAGAGFGVIIAFAFFPDFKYHQLILVSLVGSAFGTMIVYSVGTAASFQSRGRYAHVKFALAGAAVGGLLSSLSKGIEIYYGVMTNVMYWYAAGVAGVKWFEVKTILPWSIAGLLLAMVIARQLTLLSLGDEVAAGLGQKIKWIKAIAALSVFILVGAAVSVSGPIGFIGLVIPHMTRFLIGVDYRWVIPCSALLGGLLLVVADMASRMVNPPFETPVGVLTAMIGVPFFIYLARGNKKVGL</sequence>
<comment type="similarity">
    <text evidence="2">Belongs to the binding-protein-dependent transport system permease family. FecCD subfamily.</text>
</comment>
<dbReference type="GO" id="GO:0022857">
    <property type="term" value="F:transmembrane transporter activity"/>
    <property type="evidence" value="ECO:0007669"/>
    <property type="project" value="InterPro"/>
</dbReference>
<dbReference type="InterPro" id="IPR037294">
    <property type="entry name" value="ABC_BtuC-like"/>
</dbReference>